<dbReference type="PROSITE" id="PS51257">
    <property type="entry name" value="PROKAR_LIPOPROTEIN"/>
    <property type="match status" value="1"/>
</dbReference>
<keyword evidence="3" id="KW-1185">Reference proteome</keyword>
<feature type="region of interest" description="Disordered" evidence="1">
    <location>
        <begin position="1"/>
        <end position="48"/>
    </location>
</feature>
<dbReference type="EMBL" id="KE344440">
    <property type="protein sequence ID" value="EXB62218.1"/>
    <property type="molecule type" value="Genomic_DNA"/>
</dbReference>
<feature type="compositionally biased region" description="Low complexity" evidence="1">
    <location>
        <begin position="36"/>
        <end position="47"/>
    </location>
</feature>
<sequence length="96" mass="10520">MFHPLSRHPTRAKTPITQQHQGIHTSLACSEKRDLSTSTSISGRCSSPQGVELCRRTDVPKMGNQAHTEKALSTTLSSHPKWVPDFGLLKLTAKTA</sequence>
<evidence type="ECO:0000256" key="1">
    <source>
        <dbReference type="SAM" id="MobiDB-lite"/>
    </source>
</evidence>
<dbReference type="AlphaFoldDB" id="W9R063"/>
<feature type="compositionally biased region" description="Polar residues" evidence="1">
    <location>
        <begin position="15"/>
        <end position="28"/>
    </location>
</feature>
<reference evidence="3" key="1">
    <citation type="submission" date="2013-01" db="EMBL/GenBank/DDBJ databases">
        <title>Draft Genome Sequence of a Mulberry Tree, Morus notabilis C.K. Schneid.</title>
        <authorList>
            <person name="He N."/>
            <person name="Zhao S."/>
        </authorList>
    </citation>
    <scope>NUCLEOTIDE SEQUENCE</scope>
</reference>
<feature type="compositionally biased region" description="Basic residues" evidence="1">
    <location>
        <begin position="1"/>
        <end position="11"/>
    </location>
</feature>
<name>W9R063_9ROSA</name>
<dbReference type="Proteomes" id="UP000030645">
    <property type="component" value="Unassembled WGS sequence"/>
</dbReference>
<protein>
    <submittedName>
        <fullName evidence="2">Uncharacterized protein</fullName>
    </submittedName>
</protein>
<organism evidence="2 3">
    <name type="scientific">Morus notabilis</name>
    <dbReference type="NCBI Taxonomy" id="981085"/>
    <lineage>
        <taxon>Eukaryota</taxon>
        <taxon>Viridiplantae</taxon>
        <taxon>Streptophyta</taxon>
        <taxon>Embryophyta</taxon>
        <taxon>Tracheophyta</taxon>
        <taxon>Spermatophyta</taxon>
        <taxon>Magnoliopsida</taxon>
        <taxon>eudicotyledons</taxon>
        <taxon>Gunneridae</taxon>
        <taxon>Pentapetalae</taxon>
        <taxon>rosids</taxon>
        <taxon>fabids</taxon>
        <taxon>Rosales</taxon>
        <taxon>Moraceae</taxon>
        <taxon>Moreae</taxon>
        <taxon>Morus</taxon>
    </lineage>
</organism>
<proteinExistence type="predicted"/>
<evidence type="ECO:0000313" key="3">
    <source>
        <dbReference type="Proteomes" id="UP000030645"/>
    </source>
</evidence>
<gene>
    <name evidence="2" type="ORF">L484_017606</name>
</gene>
<accession>W9R063</accession>
<evidence type="ECO:0000313" key="2">
    <source>
        <dbReference type="EMBL" id="EXB62218.1"/>
    </source>
</evidence>